<dbReference type="Pfam" id="PF13639">
    <property type="entry name" value="zf-RING_2"/>
    <property type="match status" value="1"/>
</dbReference>
<evidence type="ECO:0000259" key="6">
    <source>
        <dbReference type="PROSITE" id="PS50089"/>
    </source>
</evidence>
<reference evidence="9 10" key="1">
    <citation type="journal article" date="2020" name="Nat. Food">
        <title>A phased Vanilla planifolia genome enables genetic improvement of flavour and production.</title>
        <authorList>
            <person name="Hasing T."/>
            <person name="Tang H."/>
            <person name="Brym M."/>
            <person name="Khazi F."/>
            <person name="Huang T."/>
            <person name="Chambers A.H."/>
        </authorList>
    </citation>
    <scope>NUCLEOTIDE SEQUENCE [LARGE SCALE GENOMIC DNA]</scope>
    <source>
        <tissue evidence="7">Leaf</tissue>
    </source>
</reference>
<dbReference type="OrthoDB" id="8062037at2759"/>
<dbReference type="InterPro" id="IPR013083">
    <property type="entry name" value="Znf_RING/FYVE/PHD"/>
</dbReference>
<dbReference type="SUPFAM" id="SSF57850">
    <property type="entry name" value="RING/U-box"/>
    <property type="match status" value="1"/>
</dbReference>
<evidence type="ECO:0000256" key="5">
    <source>
        <dbReference type="SAM" id="Phobius"/>
    </source>
</evidence>
<dbReference type="InterPro" id="IPR001841">
    <property type="entry name" value="Znf_RING"/>
</dbReference>
<evidence type="ECO:0000313" key="8">
    <source>
        <dbReference type="EMBL" id="KAG0449236.1"/>
    </source>
</evidence>
<proteinExistence type="predicted"/>
<evidence type="ECO:0000256" key="3">
    <source>
        <dbReference type="ARBA" id="ARBA00022833"/>
    </source>
</evidence>
<dbReference type="EMBL" id="JADCNL010000198">
    <property type="protein sequence ID" value="KAG0449236.1"/>
    <property type="molecule type" value="Genomic_DNA"/>
</dbReference>
<organism evidence="7 10">
    <name type="scientific">Vanilla planifolia</name>
    <name type="common">Vanilla</name>
    <dbReference type="NCBI Taxonomy" id="51239"/>
    <lineage>
        <taxon>Eukaryota</taxon>
        <taxon>Viridiplantae</taxon>
        <taxon>Streptophyta</taxon>
        <taxon>Embryophyta</taxon>
        <taxon>Tracheophyta</taxon>
        <taxon>Spermatophyta</taxon>
        <taxon>Magnoliopsida</taxon>
        <taxon>Liliopsida</taxon>
        <taxon>Asparagales</taxon>
        <taxon>Orchidaceae</taxon>
        <taxon>Vanilloideae</taxon>
        <taxon>Vanilleae</taxon>
        <taxon>Vanilla</taxon>
    </lineage>
</organism>
<keyword evidence="9" id="KW-1185">Reference proteome</keyword>
<feature type="transmembrane region" description="Helical" evidence="5">
    <location>
        <begin position="36"/>
        <end position="57"/>
    </location>
</feature>
<evidence type="ECO:0000256" key="1">
    <source>
        <dbReference type="ARBA" id="ARBA00022723"/>
    </source>
</evidence>
<comment type="caution">
    <text evidence="7">The sequence shown here is derived from an EMBL/GenBank/DDBJ whole genome shotgun (WGS) entry which is preliminary data.</text>
</comment>
<dbReference type="Gene3D" id="3.30.40.10">
    <property type="entry name" value="Zinc/RING finger domain, C3HC4 (zinc finger)"/>
    <property type="match status" value="1"/>
</dbReference>
<dbReference type="PROSITE" id="PS50089">
    <property type="entry name" value="ZF_RING_2"/>
    <property type="match status" value="1"/>
</dbReference>
<dbReference type="Proteomes" id="UP000636800">
    <property type="component" value="Unassembled WGS sequence"/>
</dbReference>
<dbReference type="CDD" id="cd16454">
    <property type="entry name" value="RING-H2_PA-TM-RING"/>
    <property type="match status" value="1"/>
</dbReference>
<keyword evidence="5" id="KW-0472">Membrane</keyword>
<evidence type="ECO:0000313" key="7">
    <source>
        <dbReference type="EMBL" id="KAG0449180.1"/>
    </source>
</evidence>
<sequence>MRPTPFLAPSPEAHTQACTTTEPDGLTLSLNTFEAIVIKFAAAMVCSAMAVLILAALAKLAVGLVKMVRAWGQPLQVAEEQQKEEQKEGRENTMAAGSVCAICLEEFGRQDAVRQLPECRHGYHAKCIDRWIVERGTCPTCRRWGRGTARLLSSGSGGKR</sequence>
<evidence type="ECO:0000313" key="9">
    <source>
        <dbReference type="Proteomes" id="UP000636800"/>
    </source>
</evidence>
<dbReference type="PANTHER" id="PTHR45798">
    <property type="entry name" value="RING-H2 FINGER PROTEIN ATL61-RELATED-RELATED"/>
    <property type="match status" value="1"/>
</dbReference>
<feature type="domain" description="RING-type" evidence="6">
    <location>
        <begin position="100"/>
        <end position="142"/>
    </location>
</feature>
<dbReference type="AlphaFoldDB" id="A0A835P8W2"/>
<keyword evidence="5" id="KW-0812">Transmembrane</keyword>
<name>A0A835P8W2_VANPL</name>
<dbReference type="InterPro" id="IPR052788">
    <property type="entry name" value="RING-type_E3_ligase_ATL"/>
</dbReference>
<evidence type="ECO:0000313" key="10">
    <source>
        <dbReference type="Proteomes" id="UP000639772"/>
    </source>
</evidence>
<dbReference type="GO" id="GO:0008270">
    <property type="term" value="F:zinc ion binding"/>
    <property type="evidence" value="ECO:0007669"/>
    <property type="project" value="UniProtKB-KW"/>
</dbReference>
<keyword evidence="1" id="KW-0479">Metal-binding</keyword>
<dbReference type="SMART" id="SM00184">
    <property type="entry name" value="RING"/>
    <property type="match status" value="1"/>
</dbReference>
<keyword evidence="3" id="KW-0862">Zinc</keyword>
<keyword evidence="5" id="KW-1133">Transmembrane helix</keyword>
<dbReference type="EMBL" id="JADCNM010000200">
    <property type="protein sequence ID" value="KAG0449180.1"/>
    <property type="molecule type" value="Genomic_DNA"/>
</dbReference>
<keyword evidence="2 4" id="KW-0863">Zinc-finger</keyword>
<protein>
    <recommendedName>
        <fullName evidence="6">RING-type domain-containing protein</fullName>
    </recommendedName>
</protein>
<gene>
    <name evidence="7" type="ORF">HPP92_027424</name>
    <name evidence="8" type="ORF">HPP92_027452</name>
</gene>
<evidence type="ECO:0000256" key="2">
    <source>
        <dbReference type="ARBA" id="ARBA00022771"/>
    </source>
</evidence>
<dbReference type="PANTHER" id="PTHR45798:SF97">
    <property type="entry name" value="ALCOHOL-SENSITIVE RING FINGER PROTEIN 1"/>
    <property type="match status" value="1"/>
</dbReference>
<accession>A0A835P8W2</accession>
<evidence type="ECO:0000256" key="4">
    <source>
        <dbReference type="PROSITE-ProRule" id="PRU00175"/>
    </source>
</evidence>
<dbReference type="Proteomes" id="UP000639772">
    <property type="component" value="Unassembled WGS sequence"/>
</dbReference>